<name>A0A5C5GH05_9RHOB</name>
<dbReference type="OrthoDB" id="456767at2"/>
<keyword evidence="1 4" id="KW-0808">Transferase</keyword>
<protein>
    <submittedName>
        <fullName evidence="4">FkbM family methyltransferase</fullName>
    </submittedName>
</protein>
<dbReference type="Proteomes" id="UP000314011">
    <property type="component" value="Unassembled WGS sequence"/>
</dbReference>
<dbReference type="SUPFAM" id="SSF53335">
    <property type="entry name" value="S-adenosyl-L-methionine-dependent methyltransferases"/>
    <property type="match status" value="1"/>
</dbReference>
<dbReference type="InterPro" id="IPR029063">
    <property type="entry name" value="SAM-dependent_MTases_sf"/>
</dbReference>
<gene>
    <name evidence="4" type="ORF">FHY64_12520</name>
</gene>
<keyword evidence="4" id="KW-0489">Methyltransferase</keyword>
<dbReference type="EMBL" id="VFFF01000001">
    <property type="protein sequence ID" value="TNY34048.1"/>
    <property type="molecule type" value="Genomic_DNA"/>
</dbReference>
<comment type="caution">
    <text evidence="4">The sequence shown here is derived from an EMBL/GenBank/DDBJ whole genome shotgun (WGS) entry which is preliminary data.</text>
</comment>
<proteinExistence type="predicted"/>
<dbReference type="InterPro" id="IPR006342">
    <property type="entry name" value="FkbM_mtfrase"/>
</dbReference>
<accession>A0A5C5GH05</accession>
<evidence type="ECO:0000256" key="2">
    <source>
        <dbReference type="ARBA" id="ARBA00022691"/>
    </source>
</evidence>
<keyword evidence="5" id="KW-1185">Reference proteome</keyword>
<dbReference type="RefSeq" id="WP_140195030.1">
    <property type="nucleotide sequence ID" value="NZ_CP065915.1"/>
</dbReference>
<evidence type="ECO:0000313" key="4">
    <source>
        <dbReference type="EMBL" id="TNY34048.1"/>
    </source>
</evidence>
<evidence type="ECO:0000313" key="5">
    <source>
        <dbReference type="Proteomes" id="UP000314011"/>
    </source>
</evidence>
<dbReference type="AlphaFoldDB" id="A0A5C5GH05"/>
<dbReference type="Gene3D" id="3.40.50.150">
    <property type="entry name" value="Vaccinia Virus protein VP39"/>
    <property type="match status" value="1"/>
</dbReference>
<organism evidence="4 5">
    <name type="scientific">Pelagovum pacificum</name>
    <dbReference type="NCBI Taxonomy" id="2588711"/>
    <lineage>
        <taxon>Bacteria</taxon>
        <taxon>Pseudomonadati</taxon>
        <taxon>Pseudomonadota</taxon>
        <taxon>Alphaproteobacteria</taxon>
        <taxon>Rhodobacterales</taxon>
        <taxon>Paracoccaceae</taxon>
        <taxon>Pelagovum</taxon>
    </lineage>
</organism>
<dbReference type="InterPro" id="IPR056743">
    <property type="entry name" value="TRM5-TYW2-like_MTfase"/>
</dbReference>
<evidence type="ECO:0000259" key="3">
    <source>
        <dbReference type="Pfam" id="PF02475"/>
    </source>
</evidence>
<keyword evidence="2" id="KW-0949">S-adenosyl-L-methionine</keyword>
<dbReference type="Pfam" id="PF02475">
    <property type="entry name" value="TRM5-TYW2_MTfase"/>
    <property type="match status" value="1"/>
</dbReference>
<dbReference type="GO" id="GO:0032259">
    <property type="term" value="P:methylation"/>
    <property type="evidence" value="ECO:0007669"/>
    <property type="project" value="UniProtKB-KW"/>
</dbReference>
<sequence>MWTRLKNAAARRLPNDGTINCQGIVLEDDEKIVVPRVRKNLLNGNYEMQERMFLDKLIEPGEQILEIGAGLGFISTFCAKHRYTKSIVTVEANPALIPYIAKTHSLNAVKVEVINALFREGDEGGTATFYIREPFWGSSLRGGGSLVRDEVEVPTMSFNAFVAERQPTMIICDIEGGEVELLKAAEMPSVNKFMVEVHTGATGPAGVNTVFSEMMKRGFYYSQKFSTGPVVCFLRDT</sequence>
<feature type="domain" description="TRM5/TYW2-like methyltransferase" evidence="3">
    <location>
        <begin position="47"/>
        <end position="114"/>
    </location>
</feature>
<dbReference type="NCBIfam" id="TIGR01444">
    <property type="entry name" value="fkbM_fam"/>
    <property type="match status" value="1"/>
</dbReference>
<dbReference type="GO" id="GO:0008168">
    <property type="term" value="F:methyltransferase activity"/>
    <property type="evidence" value="ECO:0007669"/>
    <property type="project" value="UniProtKB-KW"/>
</dbReference>
<evidence type="ECO:0000256" key="1">
    <source>
        <dbReference type="ARBA" id="ARBA00022679"/>
    </source>
</evidence>
<reference evidence="4 5" key="1">
    <citation type="submission" date="2019-06" db="EMBL/GenBank/DDBJ databases">
        <title>Genome of new Rhodobacteraceae sp. SM1903.</title>
        <authorList>
            <person name="Ren X."/>
        </authorList>
    </citation>
    <scope>NUCLEOTIDE SEQUENCE [LARGE SCALE GENOMIC DNA]</scope>
    <source>
        <strain evidence="4 5">SM1903</strain>
    </source>
</reference>